<sequence length="235" mass="25835">MDRLFFVRRRDGAEWGFPTVIRSAQKDNFPKLIQDEARASDSLLRAGVRNGEGYLTEFSLVRHGLSKPWTAAELEAGRDQEANEDFAEQILVMAHMVYEDDDVAAVVRVPSAVRVGIAVTTALVAPSSVRGRPESTRVPEKGPEKIRLKKKATIKVVSAGARPSFEEGEGATRPSAVMKKRPTLLDEGAEDADQLRARKKKRLVRAPPFCSRCGVGSQKGLGGERGFRRTDPCYG</sequence>
<proteinExistence type="predicted"/>
<dbReference type="Proteomes" id="UP000652761">
    <property type="component" value="Unassembled WGS sequence"/>
</dbReference>
<accession>A0A843TI95</accession>
<dbReference type="AlphaFoldDB" id="A0A843TI95"/>
<dbReference type="EMBL" id="NMUH01000012">
    <property type="protein sequence ID" value="MQL68349.1"/>
    <property type="molecule type" value="Genomic_DNA"/>
</dbReference>
<evidence type="ECO:0000313" key="2">
    <source>
        <dbReference type="Proteomes" id="UP000652761"/>
    </source>
</evidence>
<organism evidence="1 2">
    <name type="scientific">Colocasia esculenta</name>
    <name type="common">Wild taro</name>
    <name type="synonym">Arum esculentum</name>
    <dbReference type="NCBI Taxonomy" id="4460"/>
    <lineage>
        <taxon>Eukaryota</taxon>
        <taxon>Viridiplantae</taxon>
        <taxon>Streptophyta</taxon>
        <taxon>Embryophyta</taxon>
        <taxon>Tracheophyta</taxon>
        <taxon>Spermatophyta</taxon>
        <taxon>Magnoliopsida</taxon>
        <taxon>Liliopsida</taxon>
        <taxon>Araceae</taxon>
        <taxon>Aroideae</taxon>
        <taxon>Colocasieae</taxon>
        <taxon>Colocasia</taxon>
    </lineage>
</organism>
<reference evidence="1" key="1">
    <citation type="submission" date="2017-07" db="EMBL/GenBank/DDBJ databases">
        <title>Taro Niue Genome Assembly and Annotation.</title>
        <authorList>
            <person name="Atibalentja N."/>
            <person name="Keating K."/>
            <person name="Fields C.J."/>
        </authorList>
    </citation>
    <scope>NUCLEOTIDE SEQUENCE</scope>
    <source>
        <strain evidence="1">Niue_2</strain>
        <tissue evidence="1">Leaf</tissue>
    </source>
</reference>
<evidence type="ECO:0000313" key="1">
    <source>
        <dbReference type="EMBL" id="MQL68349.1"/>
    </source>
</evidence>
<protein>
    <submittedName>
        <fullName evidence="1">Uncharacterized protein</fullName>
    </submittedName>
</protein>
<keyword evidence="2" id="KW-1185">Reference proteome</keyword>
<comment type="caution">
    <text evidence="1">The sequence shown here is derived from an EMBL/GenBank/DDBJ whole genome shotgun (WGS) entry which is preliminary data.</text>
</comment>
<gene>
    <name evidence="1" type="ORF">Taro_000616</name>
</gene>
<name>A0A843TI95_COLES</name>